<dbReference type="SUPFAM" id="SSF53067">
    <property type="entry name" value="Actin-like ATPase domain"/>
    <property type="match status" value="2"/>
</dbReference>
<dbReference type="InterPro" id="IPR000905">
    <property type="entry name" value="Gcp-like_dom"/>
</dbReference>
<name>A0A345PDH1_9BACI</name>
<keyword evidence="3" id="KW-1185">Reference proteome</keyword>
<accession>A0A345PDH1</accession>
<dbReference type="GO" id="GO:0002949">
    <property type="term" value="P:tRNA threonylcarbamoyladenosine modification"/>
    <property type="evidence" value="ECO:0007669"/>
    <property type="project" value="InterPro"/>
</dbReference>
<dbReference type="GO" id="GO:0016740">
    <property type="term" value="F:transferase activity"/>
    <property type="evidence" value="ECO:0007669"/>
    <property type="project" value="UniProtKB-KW"/>
</dbReference>
<dbReference type="PANTHER" id="PTHR11735:SF11">
    <property type="entry name" value="TRNA THREONYLCARBAMOYLADENOSINE BIOSYNTHESIS PROTEIN TSAB"/>
    <property type="match status" value="1"/>
</dbReference>
<dbReference type="InterPro" id="IPR022496">
    <property type="entry name" value="T6A_TsaB"/>
</dbReference>
<dbReference type="OrthoDB" id="9784166at2"/>
<dbReference type="CDD" id="cd24032">
    <property type="entry name" value="ASKHA_NBD_TsaB"/>
    <property type="match status" value="1"/>
</dbReference>
<sequence length="235" mass="25845">MNLLAIDTSNQLLGVAILKDEQIIGEVVTNIAKNHSVRLMPAINQLMNEVSLTPDQLDKIVVAKGPGSYTGVRIGMSTAKSLAWALDIPITGISSLEVLAYQGRFFDGIICPFFDARRGMVFTGFYEWKGKNLVPVYEEKNISMEEVLAKLAKENRRVLFLSPDISVYKENIKEALGESAVIPEGPFHIARPGFLGLAGLSKSADPTHTLTPNYLRLAEAEANWLKAQKENEQNG</sequence>
<dbReference type="Pfam" id="PF00814">
    <property type="entry name" value="TsaD"/>
    <property type="match status" value="1"/>
</dbReference>
<dbReference type="Gene3D" id="3.30.420.40">
    <property type="match status" value="2"/>
</dbReference>
<evidence type="ECO:0000313" key="2">
    <source>
        <dbReference type="EMBL" id="AXI08051.1"/>
    </source>
</evidence>
<dbReference type="AlphaFoldDB" id="A0A345PDH1"/>
<dbReference type="GO" id="GO:0005829">
    <property type="term" value="C:cytosol"/>
    <property type="evidence" value="ECO:0007669"/>
    <property type="project" value="TreeGrafter"/>
</dbReference>
<dbReference type="Proteomes" id="UP000253908">
    <property type="component" value="Chromosome"/>
</dbReference>
<dbReference type="KEGG" id="ocn:CUC15_03305"/>
<organism evidence="2 3">
    <name type="scientific">Oceanobacillus zhaokaii</name>
    <dbReference type="NCBI Taxonomy" id="2052660"/>
    <lineage>
        <taxon>Bacteria</taxon>
        <taxon>Bacillati</taxon>
        <taxon>Bacillota</taxon>
        <taxon>Bacilli</taxon>
        <taxon>Bacillales</taxon>
        <taxon>Bacillaceae</taxon>
        <taxon>Oceanobacillus</taxon>
    </lineage>
</organism>
<proteinExistence type="predicted"/>
<dbReference type="RefSeq" id="WP_114915344.1">
    <property type="nucleotide sequence ID" value="NZ_CP024848.1"/>
</dbReference>
<feature type="domain" description="Gcp-like" evidence="1">
    <location>
        <begin position="30"/>
        <end position="168"/>
    </location>
</feature>
<dbReference type="InterPro" id="IPR043129">
    <property type="entry name" value="ATPase_NBD"/>
</dbReference>
<reference evidence="3" key="1">
    <citation type="submission" date="2017-11" db="EMBL/GenBank/DDBJ databases">
        <authorList>
            <person name="Zhu W."/>
        </authorList>
    </citation>
    <scope>NUCLEOTIDE SEQUENCE [LARGE SCALE GENOMIC DNA]</scope>
    <source>
        <strain evidence="3">160</strain>
    </source>
</reference>
<evidence type="ECO:0000313" key="3">
    <source>
        <dbReference type="Proteomes" id="UP000253908"/>
    </source>
</evidence>
<evidence type="ECO:0000259" key="1">
    <source>
        <dbReference type="Pfam" id="PF00814"/>
    </source>
</evidence>
<protein>
    <submittedName>
        <fullName evidence="2">tRNA (Adenosine(37)-N6)-threonylcarbamoyltransferase complex dimerization subunit type 1 TsaB</fullName>
    </submittedName>
</protein>
<keyword evidence="2" id="KW-0808">Transferase</keyword>
<gene>
    <name evidence="2" type="primary">tsaB</name>
    <name evidence="2" type="ORF">CUC15_03305</name>
</gene>
<dbReference type="EMBL" id="CP024848">
    <property type="protein sequence ID" value="AXI08051.1"/>
    <property type="molecule type" value="Genomic_DNA"/>
</dbReference>
<dbReference type="NCBIfam" id="TIGR03725">
    <property type="entry name" value="T6A_YeaZ"/>
    <property type="match status" value="1"/>
</dbReference>
<dbReference type="PANTHER" id="PTHR11735">
    <property type="entry name" value="TRNA N6-ADENOSINE THREONYLCARBAMOYLTRANSFERASE"/>
    <property type="match status" value="1"/>
</dbReference>